<dbReference type="AlphaFoldDB" id="A0AAP0G6M8"/>
<keyword evidence="1" id="KW-0040">ANK repeat</keyword>
<dbReference type="PANTHER" id="PTHR32379:SF1">
    <property type="entry name" value="GUANIDINOACETATE N-METHYLTRANSFERASE"/>
    <property type="match status" value="1"/>
</dbReference>
<protein>
    <submittedName>
        <fullName evidence="2">Uncharacterized protein</fullName>
    </submittedName>
</protein>
<dbReference type="PROSITE" id="PS50088">
    <property type="entry name" value="ANK_REPEAT"/>
    <property type="match status" value="1"/>
</dbReference>
<dbReference type="SUPFAM" id="SSF48403">
    <property type="entry name" value="Ankyrin repeat"/>
    <property type="match status" value="1"/>
</dbReference>
<evidence type="ECO:0000256" key="1">
    <source>
        <dbReference type="PROSITE-ProRule" id="PRU00023"/>
    </source>
</evidence>
<evidence type="ECO:0000313" key="3">
    <source>
        <dbReference type="Proteomes" id="UP001418222"/>
    </source>
</evidence>
<evidence type="ECO:0000313" key="2">
    <source>
        <dbReference type="EMBL" id="KAK8940799.1"/>
    </source>
</evidence>
<organism evidence="2 3">
    <name type="scientific">Platanthera zijinensis</name>
    <dbReference type="NCBI Taxonomy" id="2320716"/>
    <lineage>
        <taxon>Eukaryota</taxon>
        <taxon>Viridiplantae</taxon>
        <taxon>Streptophyta</taxon>
        <taxon>Embryophyta</taxon>
        <taxon>Tracheophyta</taxon>
        <taxon>Spermatophyta</taxon>
        <taxon>Magnoliopsida</taxon>
        <taxon>Liliopsida</taxon>
        <taxon>Asparagales</taxon>
        <taxon>Orchidaceae</taxon>
        <taxon>Orchidoideae</taxon>
        <taxon>Orchideae</taxon>
        <taxon>Orchidinae</taxon>
        <taxon>Platanthera</taxon>
    </lineage>
</organism>
<dbReference type="GO" id="GO:0005737">
    <property type="term" value="C:cytoplasm"/>
    <property type="evidence" value="ECO:0007669"/>
    <property type="project" value="TreeGrafter"/>
</dbReference>
<dbReference type="GO" id="GO:0005634">
    <property type="term" value="C:nucleus"/>
    <property type="evidence" value="ECO:0007669"/>
    <property type="project" value="TreeGrafter"/>
</dbReference>
<reference evidence="2 3" key="1">
    <citation type="journal article" date="2022" name="Nat. Plants">
        <title>Genomes of leafy and leafless Platanthera orchids illuminate the evolution of mycoheterotrophy.</title>
        <authorList>
            <person name="Li M.H."/>
            <person name="Liu K.W."/>
            <person name="Li Z."/>
            <person name="Lu H.C."/>
            <person name="Ye Q.L."/>
            <person name="Zhang D."/>
            <person name="Wang J.Y."/>
            <person name="Li Y.F."/>
            <person name="Zhong Z.M."/>
            <person name="Liu X."/>
            <person name="Yu X."/>
            <person name="Liu D.K."/>
            <person name="Tu X.D."/>
            <person name="Liu B."/>
            <person name="Hao Y."/>
            <person name="Liao X.Y."/>
            <person name="Jiang Y.T."/>
            <person name="Sun W.H."/>
            <person name="Chen J."/>
            <person name="Chen Y.Q."/>
            <person name="Ai Y."/>
            <person name="Zhai J.W."/>
            <person name="Wu S.S."/>
            <person name="Zhou Z."/>
            <person name="Hsiao Y.Y."/>
            <person name="Wu W.L."/>
            <person name="Chen Y.Y."/>
            <person name="Lin Y.F."/>
            <person name="Hsu J.L."/>
            <person name="Li C.Y."/>
            <person name="Wang Z.W."/>
            <person name="Zhao X."/>
            <person name="Zhong W.Y."/>
            <person name="Ma X.K."/>
            <person name="Ma L."/>
            <person name="Huang J."/>
            <person name="Chen G.Z."/>
            <person name="Huang M.Z."/>
            <person name="Huang L."/>
            <person name="Peng D.H."/>
            <person name="Luo Y.B."/>
            <person name="Zou S.Q."/>
            <person name="Chen S.P."/>
            <person name="Lan S."/>
            <person name="Tsai W.C."/>
            <person name="Van de Peer Y."/>
            <person name="Liu Z.J."/>
        </authorList>
    </citation>
    <scope>NUCLEOTIDE SEQUENCE [LARGE SCALE GENOMIC DNA]</scope>
    <source>
        <strain evidence="2">Lor287</strain>
    </source>
</reference>
<sequence length="146" mass="15375">MEKKVEALLCDTAVVGDCERLRELLAAGADPSLDFDGMPPIMHAAAGGHANAVSCLLNAGAPWNALSPSNLSARDFSMLNDHQEALDVLLIFAIQAELVLGTLACGGGGHGSASNEGYLVAMDLPLYGGDDREGRRKDIKKIEPMR</sequence>
<dbReference type="PANTHER" id="PTHR32379">
    <property type="entry name" value="GUANIDINOACETATE N-METHYLTRANSFERASE"/>
    <property type="match status" value="1"/>
</dbReference>
<keyword evidence="3" id="KW-1185">Reference proteome</keyword>
<comment type="caution">
    <text evidence="2">The sequence shown here is derived from an EMBL/GenBank/DDBJ whole genome shotgun (WGS) entry which is preliminary data.</text>
</comment>
<name>A0AAP0G6M8_9ASPA</name>
<dbReference type="InterPro" id="IPR002110">
    <property type="entry name" value="Ankyrin_rpt"/>
</dbReference>
<dbReference type="Gene3D" id="1.25.40.20">
    <property type="entry name" value="Ankyrin repeat-containing domain"/>
    <property type="match status" value="1"/>
</dbReference>
<feature type="repeat" description="ANK" evidence="1">
    <location>
        <begin position="36"/>
        <end position="68"/>
    </location>
</feature>
<dbReference type="Proteomes" id="UP001418222">
    <property type="component" value="Unassembled WGS sequence"/>
</dbReference>
<dbReference type="EMBL" id="JBBWWQ010000008">
    <property type="protein sequence ID" value="KAK8940799.1"/>
    <property type="molecule type" value="Genomic_DNA"/>
</dbReference>
<accession>A0AAP0G6M8</accession>
<gene>
    <name evidence="2" type="ORF">KSP39_PZI010736</name>
</gene>
<dbReference type="GO" id="GO:0008757">
    <property type="term" value="F:S-adenosylmethionine-dependent methyltransferase activity"/>
    <property type="evidence" value="ECO:0007669"/>
    <property type="project" value="TreeGrafter"/>
</dbReference>
<proteinExistence type="predicted"/>
<dbReference type="InterPro" id="IPR036770">
    <property type="entry name" value="Ankyrin_rpt-contain_sf"/>
</dbReference>
<dbReference type="Pfam" id="PF12796">
    <property type="entry name" value="Ank_2"/>
    <property type="match status" value="1"/>
</dbReference>
<dbReference type="FunFam" id="1.25.40.20:FF:000307">
    <property type="entry name" value="Protein arginine N-methyltransferase 2"/>
    <property type="match status" value="1"/>
</dbReference>
<dbReference type="InterPro" id="IPR051038">
    <property type="entry name" value="RMT2/GAMT_Mtase"/>
</dbReference>